<keyword evidence="1" id="KW-0614">Plasmid</keyword>
<protein>
    <submittedName>
        <fullName evidence="1">Uncharacterized protein</fullName>
    </submittedName>
</protein>
<evidence type="ECO:0000313" key="1">
    <source>
        <dbReference type="EMBL" id="ATF95530.1"/>
    </source>
</evidence>
<dbReference type="EMBL" id="CP023526">
    <property type="protein sequence ID" value="ATF95530.1"/>
    <property type="molecule type" value="Genomic_DNA"/>
</dbReference>
<organism evidence="1 2">
    <name type="scientific">Cedecea neteri</name>
    <dbReference type="NCBI Taxonomy" id="158822"/>
    <lineage>
        <taxon>Bacteria</taxon>
        <taxon>Pseudomonadati</taxon>
        <taxon>Pseudomonadota</taxon>
        <taxon>Gammaproteobacteria</taxon>
        <taxon>Enterobacterales</taxon>
        <taxon>Enterobacteriaceae</taxon>
        <taxon>Cedecea</taxon>
    </lineage>
</organism>
<dbReference type="AlphaFoldDB" id="A0A291E643"/>
<geneLocation type="plasmid" evidence="1">
    <name>unnamed</name>
</geneLocation>
<accession>A0A291E643</accession>
<evidence type="ECO:0000313" key="2">
    <source>
        <dbReference type="Proteomes" id="UP000217979"/>
    </source>
</evidence>
<gene>
    <name evidence="1" type="ORF">CO704_26040</name>
</gene>
<proteinExistence type="predicted"/>
<reference evidence="1 2" key="1">
    <citation type="submission" date="2017-09" db="EMBL/GenBank/DDBJ databases">
        <title>FDA dAtabase for Regulatory Grade micrObial Sequences (FDA-ARGOS): Supporting development and validation of Infectious Disease Dx tests.</title>
        <authorList>
            <person name="Minogue T."/>
            <person name="Wolcott M."/>
            <person name="Wasieloski L."/>
            <person name="Aguilar W."/>
            <person name="Moore D."/>
            <person name="Tallon L."/>
            <person name="Sadzewicz L."/>
            <person name="Ott S."/>
            <person name="Zhao X."/>
            <person name="Nagaraj S."/>
            <person name="Vavikolanu K."/>
            <person name="Aluvathingal J."/>
            <person name="Nadendla S."/>
            <person name="Sichtig H."/>
        </authorList>
    </citation>
    <scope>NUCLEOTIDE SEQUENCE [LARGE SCALE GENOMIC DNA]</scope>
    <source>
        <strain evidence="1 2">FDAARGOS_392</strain>
        <plasmid evidence="2">Plasmid unnamed</plasmid>
    </source>
</reference>
<name>A0A291E643_9ENTR</name>
<sequence>MLLSGGFTPTDLNFVSVTITYAAPQLPAVSDGWVIVPKEATAEMISSGICAHYGHSKIQIHGRTAAGPMECAYVAYEYITNIAVY</sequence>
<dbReference type="Proteomes" id="UP000217979">
    <property type="component" value="Plasmid unnamed"/>
</dbReference>